<dbReference type="AlphaFoldDB" id="A0A0L0S5C0"/>
<gene>
    <name evidence="3" type="ORF">AMAG_04565</name>
</gene>
<dbReference type="eggNOG" id="KOG0698">
    <property type="taxonomic scope" value="Eukaryota"/>
</dbReference>
<dbReference type="SUPFAM" id="SSF81606">
    <property type="entry name" value="PP2C-like"/>
    <property type="match status" value="1"/>
</dbReference>
<dbReference type="Pfam" id="PF00481">
    <property type="entry name" value="PP2C"/>
    <property type="match status" value="1"/>
</dbReference>
<dbReference type="CDD" id="cd00143">
    <property type="entry name" value="PP2Cc"/>
    <property type="match status" value="1"/>
</dbReference>
<organism evidence="3 4">
    <name type="scientific">Allomyces macrogynus (strain ATCC 38327)</name>
    <name type="common">Allomyces javanicus var. macrogynus</name>
    <dbReference type="NCBI Taxonomy" id="578462"/>
    <lineage>
        <taxon>Eukaryota</taxon>
        <taxon>Fungi</taxon>
        <taxon>Fungi incertae sedis</taxon>
        <taxon>Blastocladiomycota</taxon>
        <taxon>Blastocladiomycetes</taxon>
        <taxon>Blastocladiales</taxon>
        <taxon>Blastocladiaceae</taxon>
        <taxon>Allomyces</taxon>
    </lineage>
</organism>
<dbReference type="Gene3D" id="3.60.40.10">
    <property type="entry name" value="PPM-type phosphatase domain"/>
    <property type="match status" value="1"/>
</dbReference>
<dbReference type="PANTHER" id="PTHR47992">
    <property type="entry name" value="PROTEIN PHOSPHATASE"/>
    <property type="match status" value="1"/>
</dbReference>
<feature type="compositionally biased region" description="Basic residues" evidence="1">
    <location>
        <begin position="116"/>
        <end position="125"/>
    </location>
</feature>
<keyword evidence="4" id="KW-1185">Reference proteome</keyword>
<evidence type="ECO:0000259" key="2">
    <source>
        <dbReference type="PROSITE" id="PS51746"/>
    </source>
</evidence>
<accession>A0A0L0S5C0</accession>
<dbReference type="STRING" id="578462.A0A0L0S5C0"/>
<dbReference type="OrthoDB" id="10264738at2759"/>
<dbReference type="EMBL" id="GG745332">
    <property type="protein sequence ID" value="KNE57707.1"/>
    <property type="molecule type" value="Genomic_DNA"/>
</dbReference>
<reference evidence="4" key="2">
    <citation type="submission" date="2009-11" db="EMBL/GenBank/DDBJ databases">
        <title>The Genome Sequence of Allomyces macrogynus strain ATCC 38327.</title>
        <authorList>
            <consortium name="The Broad Institute Genome Sequencing Platform"/>
            <person name="Russ C."/>
            <person name="Cuomo C."/>
            <person name="Shea T."/>
            <person name="Young S.K."/>
            <person name="Zeng Q."/>
            <person name="Koehrsen M."/>
            <person name="Haas B."/>
            <person name="Borodovsky M."/>
            <person name="Guigo R."/>
            <person name="Alvarado L."/>
            <person name="Berlin A."/>
            <person name="Borenstein D."/>
            <person name="Chen Z."/>
            <person name="Engels R."/>
            <person name="Freedman E."/>
            <person name="Gellesch M."/>
            <person name="Goldberg J."/>
            <person name="Griggs A."/>
            <person name="Gujja S."/>
            <person name="Heiman D."/>
            <person name="Hepburn T."/>
            <person name="Howarth C."/>
            <person name="Jen D."/>
            <person name="Larson L."/>
            <person name="Lewis B."/>
            <person name="Mehta T."/>
            <person name="Park D."/>
            <person name="Pearson M."/>
            <person name="Roberts A."/>
            <person name="Saif S."/>
            <person name="Shenoy N."/>
            <person name="Sisk P."/>
            <person name="Stolte C."/>
            <person name="Sykes S."/>
            <person name="Walk T."/>
            <person name="White J."/>
            <person name="Yandava C."/>
            <person name="Burger G."/>
            <person name="Gray M.W."/>
            <person name="Holland P.W.H."/>
            <person name="King N."/>
            <person name="Lang F.B.F."/>
            <person name="Roger A.J."/>
            <person name="Ruiz-Trillo I."/>
            <person name="Lander E."/>
            <person name="Nusbaum C."/>
        </authorList>
    </citation>
    <scope>NUCLEOTIDE SEQUENCE [LARGE SCALE GENOMIC DNA]</scope>
    <source>
        <strain evidence="4">ATCC 38327</strain>
    </source>
</reference>
<evidence type="ECO:0000313" key="3">
    <source>
        <dbReference type="EMBL" id="KNE57707.1"/>
    </source>
</evidence>
<dbReference type="PROSITE" id="PS51746">
    <property type="entry name" value="PPM_2"/>
    <property type="match status" value="1"/>
</dbReference>
<proteinExistence type="predicted"/>
<sequence length="454" mass="46958">MSTDQIESIFQGAAASEQTAIVCSATLRPKLTALLAAIAAKVYGDAAQPNTSNARGLVNFDPTQHAQDVPFSKNPPTLSSPELFNMADNTPTAAPPPTSASAPATSNGSRPSTPGKVRKAGHARSKSADPPTTAGTRVDMRNYTAYVAARRAQGSRPEQQDETFVVPVAPGILVAGVLDGHGSDGGKASRFSRQVIERDLPTHLRAVATLDEAAVRAALTRTFQDANARLFDEPGIDCYLSGTTAVVAVLTQELCVVANVGDSRAMLAQVDAEGSADESGTVPLNTVPLTTDHNCENPTELARVQAAGARVDRVQTDCPTDQTSAQGPLRIYKGTLPYPGLVVTRSLGDAVARRLGVHADPEITVRRIDPAADRAIVLASDGVWDGLPEPGRVARLVGNAARGGPASAKVADRACASVVSEALRGLDVLEIDDNVSAVCVLIAPLATGTAGAAS</sequence>
<reference evidence="3 4" key="1">
    <citation type="submission" date="2009-11" db="EMBL/GenBank/DDBJ databases">
        <title>Annotation of Allomyces macrogynus ATCC 38327.</title>
        <authorList>
            <consortium name="The Broad Institute Genome Sequencing Platform"/>
            <person name="Russ C."/>
            <person name="Cuomo C."/>
            <person name="Burger G."/>
            <person name="Gray M.W."/>
            <person name="Holland P.W.H."/>
            <person name="King N."/>
            <person name="Lang F.B.F."/>
            <person name="Roger A.J."/>
            <person name="Ruiz-Trillo I."/>
            <person name="Young S.K."/>
            <person name="Zeng Q."/>
            <person name="Gargeya S."/>
            <person name="Fitzgerald M."/>
            <person name="Haas B."/>
            <person name="Abouelleil A."/>
            <person name="Alvarado L."/>
            <person name="Arachchi H.M."/>
            <person name="Berlin A."/>
            <person name="Chapman S.B."/>
            <person name="Gearin G."/>
            <person name="Goldberg J."/>
            <person name="Griggs A."/>
            <person name="Gujja S."/>
            <person name="Hansen M."/>
            <person name="Heiman D."/>
            <person name="Howarth C."/>
            <person name="Larimer J."/>
            <person name="Lui A."/>
            <person name="MacDonald P.J.P."/>
            <person name="McCowen C."/>
            <person name="Montmayeur A."/>
            <person name="Murphy C."/>
            <person name="Neiman D."/>
            <person name="Pearson M."/>
            <person name="Priest M."/>
            <person name="Roberts A."/>
            <person name="Saif S."/>
            <person name="Shea T."/>
            <person name="Sisk P."/>
            <person name="Stolte C."/>
            <person name="Sykes S."/>
            <person name="Wortman J."/>
            <person name="Nusbaum C."/>
            <person name="Birren B."/>
        </authorList>
    </citation>
    <scope>NUCLEOTIDE SEQUENCE [LARGE SCALE GENOMIC DNA]</scope>
    <source>
        <strain evidence="3 4">ATCC 38327</strain>
    </source>
</reference>
<dbReference type="Proteomes" id="UP000054350">
    <property type="component" value="Unassembled WGS sequence"/>
</dbReference>
<dbReference type="InterPro" id="IPR015655">
    <property type="entry name" value="PP2C"/>
</dbReference>
<dbReference type="InterPro" id="IPR001932">
    <property type="entry name" value="PPM-type_phosphatase-like_dom"/>
</dbReference>
<name>A0A0L0S5C0_ALLM3</name>
<feature type="region of interest" description="Disordered" evidence="1">
    <location>
        <begin position="64"/>
        <end position="137"/>
    </location>
</feature>
<dbReference type="InterPro" id="IPR036457">
    <property type="entry name" value="PPM-type-like_dom_sf"/>
</dbReference>
<feature type="domain" description="PPM-type phosphatase" evidence="2">
    <location>
        <begin position="146"/>
        <end position="442"/>
    </location>
</feature>
<dbReference type="SMART" id="SM00332">
    <property type="entry name" value="PP2Cc"/>
    <property type="match status" value="1"/>
</dbReference>
<dbReference type="GO" id="GO:0004722">
    <property type="term" value="F:protein serine/threonine phosphatase activity"/>
    <property type="evidence" value="ECO:0007669"/>
    <property type="project" value="InterPro"/>
</dbReference>
<protein>
    <recommendedName>
        <fullName evidence="2">PPM-type phosphatase domain-containing protein</fullName>
    </recommendedName>
</protein>
<evidence type="ECO:0000313" key="4">
    <source>
        <dbReference type="Proteomes" id="UP000054350"/>
    </source>
</evidence>
<dbReference type="VEuPathDB" id="FungiDB:AMAG_04565"/>
<evidence type="ECO:0000256" key="1">
    <source>
        <dbReference type="SAM" id="MobiDB-lite"/>
    </source>
</evidence>